<dbReference type="PANTHER" id="PTHR34039:SF1">
    <property type="entry name" value="UPF0102 PROTEIN YRAN"/>
    <property type="match status" value="1"/>
</dbReference>
<dbReference type="InterPro" id="IPR003509">
    <property type="entry name" value="UPF0102_YraN-like"/>
</dbReference>
<comment type="similarity">
    <text evidence="1 2">Belongs to the UPF0102 family.</text>
</comment>
<dbReference type="GO" id="GO:0003676">
    <property type="term" value="F:nucleic acid binding"/>
    <property type="evidence" value="ECO:0007669"/>
    <property type="project" value="InterPro"/>
</dbReference>
<protein>
    <recommendedName>
        <fullName evidence="2">UPF0102 protein A8708_14485</fullName>
    </recommendedName>
</protein>
<evidence type="ECO:0000313" key="3">
    <source>
        <dbReference type="EMBL" id="OAS15020.1"/>
    </source>
</evidence>
<evidence type="ECO:0000256" key="2">
    <source>
        <dbReference type="HAMAP-Rule" id="MF_00048"/>
    </source>
</evidence>
<dbReference type="STRING" id="1850517.A8708_14485"/>
<accession>A0A198A1H7</accession>
<organism evidence="3 4">
    <name type="scientific">Paenibacillus oryzisoli</name>
    <dbReference type="NCBI Taxonomy" id="1850517"/>
    <lineage>
        <taxon>Bacteria</taxon>
        <taxon>Bacillati</taxon>
        <taxon>Bacillota</taxon>
        <taxon>Bacilli</taxon>
        <taxon>Bacillales</taxon>
        <taxon>Paenibacillaceae</taxon>
        <taxon>Paenibacillus</taxon>
    </lineage>
</organism>
<gene>
    <name evidence="3" type="ORF">A8708_14485</name>
</gene>
<dbReference type="Proteomes" id="UP000078454">
    <property type="component" value="Unassembled WGS sequence"/>
</dbReference>
<dbReference type="Gene3D" id="3.40.1350.10">
    <property type="match status" value="1"/>
</dbReference>
<dbReference type="NCBIfam" id="TIGR00252">
    <property type="entry name" value="YraN family protein"/>
    <property type="match status" value="1"/>
</dbReference>
<dbReference type="EMBL" id="LYPB01000086">
    <property type="protein sequence ID" value="OAS15020.1"/>
    <property type="molecule type" value="Genomic_DNA"/>
</dbReference>
<evidence type="ECO:0000313" key="4">
    <source>
        <dbReference type="Proteomes" id="UP000078454"/>
    </source>
</evidence>
<name>A0A198A1H7_9BACL</name>
<comment type="caution">
    <text evidence="3">The sequence shown here is derived from an EMBL/GenBank/DDBJ whole genome shotgun (WGS) entry which is preliminary data.</text>
</comment>
<sequence length="126" mass="15075">MMNKLHKDDRKLLGKQGEELAHTFLVEQEYRIVARNWRCRSGEIDIIAEKSNKLIFIEVRTRRPSNRFGTAKESVDYRKQAKVREIAQIYMHRFHKYEQSIQFDVITIEMIDINAEPKIVHIQEAF</sequence>
<dbReference type="NCBIfam" id="NF009150">
    <property type="entry name" value="PRK12497.1-3"/>
    <property type="match status" value="1"/>
</dbReference>
<dbReference type="HAMAP" id="MF_00048">
    <property type="entry name" value="UPF0102"/>
    <property type="match status" value="1"/>
</dbReference>
<reference evidence="3 4" key="1">
    <citation type="submission" date="2016-05" db="EMBL/GenBank/DDBJ databases">
        <title>Paenibacillus sp. 1ZS3-15 nov., isolated from the rhizosphere soil.</title>
        <authorList>
            <person name="Zhang X.X."/>
            <person name="Zhang J."/>
        </authorList>
    </citation>
    <scope>NUCLEOTIDE SEQUENCE [LARGE SCALE GENOMIC DNA]</scope>
    <source>
        <strain evidence="3 4">1ZS3-15</strain>
    </source>
</reference>
<dbReference type="InterPro" id="IPR011856">
    <property type="entry name" value="tRNA_endonuc-like_dom_sf"/>
</dbReference>
<dbReference type="SUPFAM" id="SSF52980">
    <property type="entry name" value="Restriction endonuclease-like"/>
    <property type="match status" value="1"/>
</dbReference>
<dbReference type="NCBIfam" id="NF009154">
    <property type="entry name" value="PRK12497.3-3"/>
    <property type="match status" value="1"/>
</dbReference>
<proteinExistence type="inferred from homology"/>
<dbReference type="AlphaFoldDB" id="A0A198A1H7"/>
<dbReference type="InterPro" id="IPR011335">
    <property type="entry name" value="Restrct_endonuc-II-like"/>
</dbReference>
<keyword evidence="4" id="KW-1185">Reference proteome</keyword>
<dbReference type="Pfam" id="PF02021">
    <property type="entry name" value="UPF0102"/>
    <property type="match status" value="1"/>
</dbReference>
<dbReference type="CDD" id="cd20736">
    <property type="entry name" value="PoNe_Nuclease"/>
    <property type="match status" value="1"/>
</dbReference>
<evidence type="ECO:0000256" key="1">
    <source>
        <dbReference type="ARBA" id="ARBA00006738"/>
    </source>
</evidence>
<dbReference type="PANTHER" id="PTHR34039">
    <property type="entry name" value="UPF0102 PROTEIN YRAN"/>
    <property type="match status" value="1"/>
</dbReference>